<keyword evidence="2" id="KW-1003">Cell membrane</keyword>
<feature type="domain" description="ABC3 transporter permease C-terminal" evidence="9">
    <location>
        <begin position="701"/>
        <end position="817"/>
    </location>
</feature>
<evidence type="ECO:0000259" key="9">
    <source>
        <dbReference type="Pfam" id="PF02687"/>
    </source>
</evidence>
<keyword evidence="5 8" id="KW-0472">Membrane</keyword>
<dbReference type="InterPro" id="IPR003838">
    <property type="entry name" value="ABC3_permease_C"/>
</dbReference>
<evidence type="ECO:0000313" key="11">
    <source>
        <dbReference type="Proteomes" id="UP000246410"/>
    </source>
</evidence>
<name>A0A317N2F9_9NOCA</name>
<gene>
    <name evidence="10" type="ORF">DFR69_1263</name>
</gene>
<feature type="domain" description="ABC3 transporter permease C-terminal" evidence="9">
    <location>
        <begin position="288"/>
        <end position="404"/>
    </location>
</feature>
<dbReference type="AlphaFoldDB" id="A0A317N2F9"/>
<dbReference type="PANTHER" id="PTHR30572:SF4">
    <property type="entry name" value="ABC TRANSPORTER PERMEASE YTRF"/>
    <property type="match status" value="1"/>
</dbReference>
<comment type="similarity">
    <text evidence="6">Belongs to the ABC-4 integral membrane protein family.</text>
</comment>
<comment type="subcellular location">
    <subcellularLocation>
        <location evidence="1">Cell membrane</location>
        <topology evidence="1">Multi-pass membrane protein</topology>
    </subcellularLocation>
</comment>
<evidence type="ECO:0000256" key="7">
    <source>
        <dbReference type="SAM" id="MobiDB-lite"/>
    </source>
</evidence>
<proteinExistence type="inferred from homology"/>
<dbReference type="Pfam" id="PF02687">
    <property type="entry name" value="FtsX"/>
    <property type="match status" value="2"/>
</dbReference>
<evidence type="ECO:0000256" key="6">
    <source>
        <dbReference type="ARBA" id="ARBA00038076"/>
    </source>
</evidence>
<evidence type="ECO:0000256" key="3">
    <source>
        <dbReference type="ARBA" id="ARBA00022692"/>
    </source>
</evidence>
<feature type="transmembrane region" description="Helical" evidence="8">
    <location>
        <begin position="373"/>
        <end position="398"/>
    </location>
</feature>
<feature type="transmembrane region" description="Helical" evidence="8">
    <location>
        <begin position="785"/>
        <end position="808"/>
    </location>
</feature>
<evidence type="ECO:0000256" key="5">
    <source>
        <dbReference type="ARBA" id="ARBA00023136"/>
    </source>
</evidence>
<feature type="transmembrane region" description="Helical" evidence="8">
    <location>
        <begin position="692"/>
        <end position="715"/>
    </location>
</feature>
<dbReference type="GO" id="GO:0005886">
    <property type="term" value="C:plasma membrane"/>
    <property type="evidence" value="ECO:0007669"/>
    <property type="project" value="UniProtKB-SubCell"/>
</dbReference>
<evidence type="ECO:0000256" key="4">
    <source>
        <dbReference type="ARBA" id="ARBA00022989"/>
    </source>
</evidence>
<evidence type="ECO:0000256" key="8">
    <source>
        <dbReference type="SAM" id="Phobius"/>
    </source>
</evidence>
<dbReference type="EMBL" id="QGTL01000026">
    <property type="protein sequence ID" value="PWV66864.1"/>
    <property type="molecule type" value="Genomic_DNA"/>
</dbReference>
<dbReference type="PANTHER" id="PTHR30572">
    <property type="entry name" value="MEMBRANE COMPONENT OF TRANSPORTER-RELATED"/>
    <property type="match status" value="1"/>
</dbReference>
<dbReference type="Proteomes" id="UP000246410">
    <property type="component" value="Unassembled WGS sequence"/>
</dbReference>
<evidence type="ECO:0000256" key="2">
    <source>
        <dbReference type="ARBA" id="ARBA00022475"/>
    </source>
</evidence>
<reference evidence="10 11" key="1">
    <citation type="submission" date="2018-05" db="EMBL/GenBank/DDBJ databases">
        <title>Genomic Encyclopedia of Type Strains, Phase IV (KMG-IV): sequencing the most valuable type-strain genomes for metagenomic binning, comparative biology and taxonomic classification.</title>
        <authorList>
            <person name="Goeker M."/>
        </authorList>
    </citation>
    <scope>NUCLEOTIDE SEQUENCE [LARGE SCALE GENOMIC DNA]</scope>
    <source>
        <strain evidence="10 11">DSM 44717</strain>
    </source>
</reference>
<evidence type="ECO:0000256" key="1">
    <source>
        <dbReference type="ARBA" id="ARBA00004651"/>
    </source>
</evidence>
<keyword evidence="10" id="KW-0449">Lipoprotein</keyword>
<feature type="transmembrane region" description="Helical" evidence="8">
    <location>
        <begin position="279"/>
        <end position="306"/>
    </location>
</feature>
<accession>A0A317N2F9</accession>
<comment type="caution">
    <text evidence="10">The sequence shown here is derived from an EMBL/GenBank/DDBJ whole genome shotgun (WGS) entry which is preliminary data.</text>
</comment>
<feature type="transmembrane region" description="Helical" evidence="8">
    <location>
        <begin position="452"/>
        <end position="472"/>
    </location>
</feature>
<dbReference type="GO" id="GO:0022857">
    <property type="term" value="F:transmembrane transporter activity"/>
    <property type="evidence" value="ECO:0007669"/>
    <property type="project" value="TreeGrafter"/>
</dbReference>
<evidence type="ECO:0000313" key="10">
    <source>
        <dbReference type="EMBL" id="PWV66864.1"/>
    </source>
</evidence>
<feature type="transmembrane region" description="Helical" evidence="8">
    <location>
        <begin position="751"/>
        <end position="773"/>
    </location>
</feature>
<organism evidence="10 11">
    <name type="scientific">Nocardia neocaledoniensis</name>
    <dbReference type="NCBI Taxonomy" id="236511"/>
    <lineage>
        <taxon>Bacteria</taxon>
        <taxon>Bacillati</taxon>
        <taxon>Actinomycetota</taxon>
        <taxon>Actinomycetes</taxon>
        <taxon>Mycobacteriales</taxon>
        <taxon>Nocardiaceae</taxon>
        <taxon>Nocardia</taxon>
    </lineage>
</organism>
<feature type="region of interest" description="Disordered" evidence="7">
    <location>
        <begin position="164"/>
        <end position="201"/>
    </location>
</feature>
<sequence>MSNLMAVKVRRDLRANWSRLALMVVAITVSLMVFGGVLCGWATTGRETSGAYMSTDPASATILLDEGVKADAMAALVSRARSEPGVTEAVGRTQFDSEFRINDEYRDLPIQVFVAAPDDPMRMAKFFPQQGSWPPAADEIYLGKDALGIMNAAIGDTVSVVWPTGEHRDDGSEASGGTTVKLRATDTVYDPSLSPSPQEQRGRGYVSAAALTGTAVLFDQVKIVVAEPGQSEPSRSREAITAVASRLSIALQRDYGVTVREVQVPPPYAHPHQWQADSLLLSLLAGGAAALLLSTILVASMLNNLFTQQIPQIGIMKAIGARSGRIGRAYLVMVLIVAAAATVLALPVSVWIGKLLVSSLLSMLGIEAASMAAPIWTYAVIIAVGLGLPLLIALVPLLRASRITVRAAIDHHGGTARPSRATGLLAGLGRIRGLDRGLIMALRNTLRRPARFALSVGLLAAAGVVFVAGMSLSSGVDAVTEQSKSERIWDVEIQLSEPTSMDRVRGLLAPVADVTTLEGMANAKTGVAGADGVPLTRTYPDQGHGSVSVRAAPADATLLTLPTKIIDGRWLNPGETGAIVLNQITRNNTLPGVGAGDTVQLSVGGKYTSWQVVGIAEETGHGSGVYTTAEGFAAAMGTPQQVNVLRIATTDHSEQTRDAVAMAAGTALTNGGIVVEKSESVSRANAASAGHMGPLVTVIMAIAIAMGVVGAIGLASTMSANIIDRIREFGVMHAIGAQPSTVRRIVVTEGIFLALASCVVAALPALGLTALLGNGLGTLFFSAPLPFRISVPAVVIWIVLAVLGAALATEAAASRASRITVREALAYL</sequence>
<protein>
    <submittedName>
        <fullName evidence="10">ABC-type lipoprotein release transport system permease subunit</fullName>
    </submittedName>
</protein>
<keyword evidence="4 8" id="KW-1133">Transmembrane helix</keyword>
<dbReference type="RefSeq" id="WP_110041759.1">
    <property type="nucleotide sequence ID" value="NZ_QGTL01000026.1"/>
</dbReference>
<feature type="transmembrane region" description="Helical" evidence="8">
    <location>
        <begin position="327"/>
        <end position="353"/>
    </location>
</feature>
<dbReference type="InterPro" id="IPR050250">
    <property type="entry name" value="Macrolide_Exporter_MacB"/>
</dbReference>
<keyword evidence="3 8" id="KW-0812">Transmembrane</keyword>
<feature type="transmembrane region" description="Helical" evidence="8">
    <location>
        <begin position="20"/>
        <end position="43"/>
    </location>
</feature>
<keyword evidence="11" id="KW-1185">Reference proteome</keyword>